<evidence type="ECO:0000313" key="2">
    <source>
        <dbReference type="EMBL" id="MTD57704.1"/>
    </source>
</evidence>
<keyword evidence="1" id="KW-0175">Coiled coil</keyword>
<organism evidence="2 3">
    <name type="scientific">Amycolatopsis pithecellobii</name>
    <dbReference type="NCBI Taxonomy" id="664692"/>
    <lineage>
        <taxon>Bacteria</taxon>
        <taxon>Bacillati</taxon>
        <taxon>Actinomycetota</taxon>
        <taxon>Actinomycetes</taxon>
        <taxon>Pseudonocardiales</taxon>
        <taxon>Pseudonocardiaceae</taxon>
        <taxon>Amycolatopsis</taxon>
    </lineage>
</organism>
<evidence type="ECO:0000256" key="1">
    <source>
        <dbReference type="SAM" id="Coils"/>
    </source>
</evidence>
<dbReference type="Pfam" id="PF06013">
    <property type="entry name" value="WXG100"/>
    <property type="match status" value="1"/>
</dbReference>
<dbReference type="EMBL" id="WMBA01000052">
    <property type="protein sequence ID" value="MTD57704.1"/>
    <property type="molecule type" value="Genomic_DNA"/>
</dbReference>
<comment type="caution">
    <text evidence="2">The sequence shown here is derived from an EMBL/GenBank/DDBJ whole genome shotgun (WGS) entry which is preliminary data.</text>
</comment>
<name>A0A6N7Z847_9PSEU</name>
<keyword evidence="3" id="KW-1185">Reference proteome</keyword>
<dbReference type="InterPro" id="IPR036689">
    <property type="entry name" value="ESAT-6-like_sf"/>
</dbReference>
<reference evidence="2 3" key="1">
    <citation type="submission" date="2019-11" db="EMBL/GenBank/DDBJ databases">
        <title>Draft genome of Amycolatopsis RM579.</title>
        <authorList>
            <person name="Duangmal K."/>
            <person name="Mingma R."/>
        </authorList>
    </citation>
    <scope>NUCLEOTIDE SEQUENCE [LARGE SCALE GENOMIC DNA]</scope>
    <source>
        <strain evidence="2 3">RM579</strain>
    </source>
</reference>
<dbReference type="Proteomes" id="UP000440096">
    <property type="component" value="Unassembled WGS sequence"/>
</dbReference>
<evidence type="ECO:0000313" key="3">
    <source>
        <dbReference type="Proteomes" id="UP000440096"/>
    </source>
</evidence>
<feature type="non-terminal residue" evidence="2">
    <location>
        <position position="217"/>
    </location>
</feature>
<dbReference type="InterPro" id="IPR010310">
    <property type="entry name" value="T7SS_ESAT-6-like"/>
</dbReference>
<proteinExistence type="predicted"/>
<accession>A0A6N7Z847</accession>
<dbReference type="RefSeq" id="WP_208024564.1">
    <property type="nucleotide sequence ID" value="NZ_WMBA01000052.1"/>
</dbReference>
<dbReference type="AlphaFoldDB" id="A0A6N7Z847"/>
<dbReference type="SUPFAM" id="SSF140453">
    <property type="entry name" value="EsxAB dimer-like"/>
    <property type="match status" value="1"/>
</dbReference>
<sequence length="217" mass="23136">MAAKAEFPPNWNDVETKTQQVENVRPAAIQDVADQFRQASKDSADHTIALRNATAGLGGGTWTGGSADAFFDYVKKIADAGQRVNDHLDEVSDELGNLQSFLNRTQQEVQQVRDDAHGRIDTLNQQAQASADAAQTQLDAVAAQQPGATMPAQTPDAIIAQNTQATTAIATEASTQIGDKLKTANQEIQRVMGLVQKEVEGGYASVPPLGKKPVVKT</sequence>
<dbReference type="Gene3D" id="1.10.287.1060">
    <property type="entry name" value="ESAT-6-like"/>
    <property type="match status" value="1"/>
</dbReference>
<gene>
    <name evidence="2" type="ORF">GKO32_27550</name>
</gene>
<protein>
    <submittedName>
        <fullName evidence="2">Transglycosylase</fullName>
    </submittedName>
</protein>
<feature type="coiled-coil region" evidence="1">
    <location>
        <begin position="88"/>
        <end position="144"/>
    </location>
</feature>